<name>A0AAN1XRM4_UNVUL</name>
<feature type="transmembrane region" description="Helical" evidence="2">
    <location>
        <begin position="6"/>
        <end position="26"/>
    </location>
</feature>
<feature type="coiled-coil region" evidence="1">
    <location>
        <begin position="82"/>
        <end position="109"/>
    </location>
</feature>
<evidence type="ECO:0000313" key="3">
    <source>
        <dbReference type="EMBL" id="BDE04745.1"/>
    </source>
</evidence>
<dbReference type="Proteomes" id="UP001317532">
    <property type="component" value="Chromosome"/>
</dbReference>
<dbReference type="Pfam" id="PF11283">
    <property type="entry name" value="DUF3084"/>
    <property type="match status" value="1"/>
</dbReference>
<evidence type="ECO:0008006" key="5">
    <source>
        <dbReference type="Google" id="ProtNLM"/>
    </source>
</evidence>
<keyword evidence="2" id="KW-1133">Transmembrane helix</keyword>
<keyword evidence="2" id="KW-0472">Membrane</keyword>
<dbReference type="RefSeq" id="WP_317995838.1">
    <property type="nucleotide sequence ID" value="NZ_AP025523.1"/>
</dbReference>
<proteinExistence type="predicted"/>
<dbReference type="KEGG" id="vab:WPS_00210"/>
<dbReference type="AlphaFoldDB" id="A0AAN1XRM4"/>
<keyword evidence="2" id="KW-0812">Transmembrane</keyword>
<evidence type="ECO:0000313" key="4">
    <source>
        <dbReference type="Proteomes" id="UP001317532"/>
    </source>
</evidence>
<keyword evidence="4" id="KW-1185">Reference proteome</keyword>
<dbReference type="EMBL" id="AP025523">
    <property type="protein sequence ID" value="BDE04745.1"/>
    <property type="molecule type" value="Genomic_DNA"/>
</dbReference>
<evidence type="ECO:0000256" key="1">
    <source>
        <dbReference type="SAM" id="Coils"/>
    </source>
</evidence>
<protein>
    <recommendedName>
        <fullName evidence="5">DUF3084 domain-containing protein</fullName>
    </recommendedName>
</protein>
<evidence type="ECO:0000256" key="2">
    <source>
        <dbReference type="SAM" id="Phobius"/>
    </source>
</evidence>
<organism evidence="3 4">
    <name type="scientific">Vulcanimicrobium alpinum</name>
    <dbReference type="NCBI Taxonomy" id="3016050"/>
    <lineage>
        <taxon>Bacteria</taxon>
        <taxon>Bacillati</taxon>
        <taxon>Vulcanimicrobiota</taxon>
        <taxon>Vulcanimicrobiia</taxon>
        <taxon>Vulcanimicrobiales</taxon>
        <taxon>Vulcanimicrobiaceae</taxon>
        <taxon>Vulcanimicrobium</taxon>
    </lineage>
</organism>
<dbReference type="InterPro" id="IPR021435">
    <property type="entry name" value="DUF3084"/>
</dbReference>
<accession>A0AAN1XRM4</accession>
<keyword evidence="1" id="KW-0175">Coiled coil</keyword>
<feature type="transmembrane region" description="Helical" evidence="2">
    <location>
        <begin position="47"/>
        <end position="71"/>
    </location>
</feature>
<gene>
    <name evidence="3" type="ORF">WPS_00210</name>
</gene>
<sequence>MSFTWIPGVLSVIGIAIVAGGIAYIGDRVGHQVGRKRLTLFGLRPKYTSTIVAVATGMLIALCVTLIALLASSQVRTAFFRLGQLNAEINALQAQAIAQQQELNTTRNSNIVVQKGALVGPGVLLNTSLPEAEQLRVFSAFFDDTVRIANQNAPRMGLLPTKSRSTDARVRADLIRVLQDAREHFASVGDGKSTLLFLPIASQNLFRGETMSFSFGSWPDKRLYVGDEEIASIDVEGGRPLSQLDYSLLQSRAYAALAQRGMPYPFFAFPSGFDPAKLDAVAAQVARVKGRFRVIARSVGDLYPHTAQFTIGVTLAPRS</sequence>
<reference evidence="3 4" key="1">
    <citation type="journal article" date="2022" name="ISME Commun">
        <title>Vulcanimicrobium alpinus gen. nov. sp. nov., the first cultivated representative of the candidate phylum 'Eremiobacterota', is a metabolically versatile aerobic anoxygenic phototroph.</title>
        <authorList>
            <person name="Yabe S."/>
            <person name="Muto K."/>
            <person name="Abe K."/>
            <person name="Yokota A."/>
            <person name="Staudigel H."/>
            <person name="Tebo B.M."/>
        </authorList>
    </citation>
    <scope>NUCLEOTIDE SEQUENCE [LARGE SCALE GENOMIC DNA]</scope>
    <source>
        <strain evidence="3 4">WC8-2</strain>
    </source>
</reference>